<dbReference type="PANTHER" id="PTHR23527">
    <property type="entry name" value="BLL3282 PROTEIN"/>
    <property type="match status" value="1"/>
</dbReference>
<feature type="transmembrane region" description="Helical" evidence="1">
    <location>
        <begin position="162"/>
        <end position="180"/>
    </location>
</feature>
<evidence type="ECO:0000313" key="3">
    <source>
        <dbReference type="EMBL" id="RDI69897.1"/>
    </source>
</evidence>
<sequence length="396" mass="40960">MGIYRVVSLIFVWQLAASICYYAVFAATPFFRDQFGLSGTAVGLVVTSLTLGYAVFLLPLGALTDRFGEHRTLTVGLLGLSLASIFVARAWSYPALLVSAFLLGSLYGTAMPGTNKAIFDSTPPGRQNLAVGVKQVGVTAGSGASALLVTGIAGVLYWEVGFYAAAVSGLAVAVTFWLVYRGSDSTEEASYPDFGRLLRNRPYRSLAAAGVCLGAGLFTTTGYTILYIDESVGASVAFGGIVLAALQVSGSAGRVLTGWLSDALPGEPRRRIGSILLVQSLASAALFVGVAFVEGTTLAAAAFVVLGFFVLGFTGVYYSCMATLVSADEMGGATGGGQLALTSGALFAPPAFGYLSDAVGYRWSWLMLAALALVGAVFVVRVLLTEPPEDVTAAAD</sequence>
<keyword evidence="1" id="KW-0472">Membrane</keyword>
<organism evidence="4 5">
    <name type="scientific">Halopelagius longus</name>
    <dbReference type="NCBI Taxonomy" id="1236180"/>
    <lineage>
        <taxon>Archaea</taxon>
        <taxon>Methanobacteriati</taxon>
        <taxon>Methanobacteriota</taxon>
        <taxon>Stenosarchaea group</taxon>
        <taxon>Halobacteria</taxon>
        <taxon>Halobacteriales</taxon>
        <taxon>Haloferacaceae</taxon>
    </lineage>
</organism>
<keyword evidence="1" id="KW-0812">Transmembrane</keyword>
<accession>A0A1H1G204</accession>
<dbReference type="Gene3D" id="1.20.1250.20">
    <property type="entry name" value="MFS general substrate transporter like domains"/>
    <property type="match status" value="2"/>
</dbReference>
<reference evidence="3 6" key="3">
    <citation type="submission" date="2018-07" db="EMBL/GenBank/DDBJ databases">
        <title>Genome sequence of extremly halophilic archaeon Halopelagius longus strain BC12-B1.</title>
        <authorList>
            <person name="Zhang X."/>
        </authorList>
    </citation>
    <scope>NUCLEOTIDE SEQUENCE [LARGE SCALE GENOMIC DNA]</scope>
    <source>
        <strain evidence="3 6">BC12-B1</strain>
    </source>
</reference>
<dbReference type="InterPro" id="IPR052952">
    <property type="entry name" value="MFS-Transporter"/>
</dbReference>
<dbReference type="OrthoDB" id="306263at2157"/>
<dbReference type="PANTHER" id="PTHR23527:SF1">
    <property type="entry name" value="BLL3282 PROTEIN"/>
    <property type="match status" value="1"/>
</dbReference>
<keyword evidence="1" id="KW-1133">Transmembrane helix</keyword>
<dbReference type="AlphaFoldDB" id="A0A1H1G204"/>
<proteinExistence type="predicted"/>
<dbReference type="Proteomes" id="UP000255421">
    <property type="component" value="Unassembled WGS sequence"/>
</dbReference>
<gene>
    <name evidence="3" type="ORF">DWB78_17265</name>
    <name evidence="4" type="ORF">SAMN05216278_3462</name>
</gene>
<dbReference type="RefSeq" id="WP_092538957.1">
    <property type="nucleotide sequence ID" value="NZ_FNKQ01000005.1"/>
</dbReference>
<dbReference type="InterPro" id="IPR011701">
    <property type="entry name" value="MFS"/>
</dbReference>
<dbReference type="EMBL" id="FNKQ01000005">
    <property type="protein sequence ID" value="SDR07099.1"/>
    <property type="molecule type" value="Genomic_DNA"/>
</dbReference>
<feature type="transmembrane region" description="Helical" evidence="1">
    <location>
        <begin position="363"/>
        <end position="384"/>
    </location>
</feature>
<dbReference type="InterPro" id="IPR036259">
    <property type="entry name" value="MFS_trans_sf"/>
</dbReference>
<feature type="transmembrane region" description="Helical" evidence="1">
    <location>
        <begin position="298"/>
        <end position="318"/>
    </location>
</feature>
<dbReference type="Pfam" id="PF07690">
    <property type="entry name" value="MFS_1"/>
    <property type="match status" value="1"/>
</dbReference>
<evidence type="ECO:0000259" key="2">
    <source>
        <dbReference type="PROSITE" id="PS50850"/>
    </source>
</evidence>
<protein>
    <submittedName>
        <fullName evidence="3">MFS transporter</fullName>
    </submittedName>
    <submittedName>
        <fullName evidence="4">Sugar phosphate permease</fullName>
    </submittedName>
</protein>
<dbReference type="PROSITE" id="PS50850">
    <property type="entry name" value="MFS"/>
    <property type="match status" value="1"/>
</dbReference>
<feature type="transmembrane region" description="Helical" evidence="1">
    <location>
        <begin position="206"/>
        <end position="228"/>
    </location>
</feature>
<dbReference type="Proteomes" id="UP000199289">
    <property type="component" value="Unassembled WGS sequence"/>
</dbReference>
<feature type="transmembrane region" description="Helical" evidence="1">
    <location>
        <begin position="136"/>
        <end position="156"/>
    </location>
</feature>
<feature type="transmembrane region" description="Helical" evidence="1">
    <location>
        <begin position="330"/>
        <end position="351"/>
    </location>
</feature>
<name>A0A1H1G204_9EURY</name>
<feature type="domain" description="Major facilitator superfamily (MFS) profile" evidence="2">
    <location>
        <begin position="1"/>
        <end position="387"/>
    </location>
</feature>
<feature type="transmembrane region" description="Helical" evidence="1">
    <location>
        <begin position="72"/>
        <end position="91"/>
    </location>
</feature>
<dbReference type="InterPro" id="IPR020846">
    <property type="entry name" value="MFS_dom"/>
</dbReference>
<dbReference type="EMBL" id="QQST01000003">
    <property type="protein sequence ID" value="RDI69897.1"/>
    <property type="molecule type" value="Genomic_DNA"/>
</dbReference>
<reference evidence="5" key="2">
    <citation type="submission" date="2016-10" db="EMBL/GenBank/DDBJ databases">
        <authorList>
            <person name="Varghese N."/>
            <person name="Submissions S."/>
        </authorList>
    </citation>
    <scope>NUCLEOTIDE SEQUENCE [LARGE SCALE GENOMIC DNA]</scope>
    <source>
        <strain evidence="5">CGMCC 1.12397</strain>
    </source>
</reference>
<dbReference type="GO" id="GO:0022857">
    <property type="term" value="F:transmembrane transporter activity"/>
    <property type="evidence" value="ECO:0007669"/>
    <property type="project" value="InterPro"/>
</dbReference>
<feature type="transmembrane region" description="Helical" evidence="1">
    <location>
        <begin position="37"/>
        <end position="60"/>
    </location>
</feature>
<reference evidence="4" key="1">
    <citation type="submission" date="2016-10" db="EMBL/GenBank/DDBJ databases">
        <authorList>
            <person name="de Groot N.N."/>
        </authorList>
    </citation>
    <scope>NUCLEOTIDE SEQUENCE [LARGE SCALE GENOMIC DNA]</scope>
    <source>
        <strain evidence="4">CGMCC 1.12397</strain>
    </source>
</reference>
<keyword evidence="6" id="KW-1185">Reference proteome</keyword>
<evidence type="ECO:0000313" key="4">
    <source>
        <dbReference type="EMBL" id="SDR07099.1"/>
    </source>
</evidence>
<evidence type="ECO:0000313" key="6">
    <source>
        <dbReference type="Proteomes" id="UP000255421"/>
    </source>
</evidence>
<feature type="transmembrane region" description="Helical" evidence="1">
    <location>
        <begin position="7"/>
        <end position="31"/>
    </location>
</feature>
<dbReference type="SUPFAM" id="SSF103473">
    <property type="entry name" value="MFS general substrate transporter"/>
    <property type="match status" value="1"/>
</dbReference>
<evidence type="ECO:0000256" key="1">
    <source>
        <dbReference type="SAM" id="Phobius"/>
    </source>
</evidence>
<evidence type="ECO:0000313" key="5">
    <source>
        <dbReference type="Proteomes" id="UP000199289"/>
    </source>
</evidence>
<feature type="transmembrane region" description="Helical" evidence="1">
    <location>
        <begin position="272"/>
        <end position="292"/>
    </location>
</feature>
<feature type="transmembrane region" description="Helical" evidence="1">
    <location>
        <begin position="234"/>
        <end position="260"/>
    </location>
</feature>